<dbReference type="PANTHER" id="PTHR46546">
    <property type="entry name" value="SHEWANELLA-LIKE PROTEIN PHOSPHATASE 1"/>
    <property type="match status" value="1"/>
</dbReference>
<dbReference type="InterPro" id="IPR012336">
    <property type="entry name" value="Thioredoxin-like_fold"/>
</dbReference>
<dbReference type="InterPro" id="IPR004843">
    <property type="entry name" value="Calcineurin-like_PHP"/>
</dbReference>
<name>A0A1V9GAX3_9BACT</name>
<gene>
    <name evidence="3" type="ORF">A4R26_12410</name>
</gene>
<dbReference type="Proteomes" id="UP000192276">
    <property type="component" value="Unassembled WGS sequence"/>
</dbReference>
<dbReference type="PROSITE" id="PS51352">
    <property type="entry name" value="THIOREDOXIN_2"/>
    <property type="match status" value="1"/>
</dbReference>
<dbReference type="Gene3D" id="3.40.30.10">
    <property type="entry name" value="Glutaredoxin"/>
    <property type="match status" value="1"/>
</dbReference>
<dbReference type="PANTHER" id="PTHR46546:SF4">
    <property type="entry name" value="SHEWANELLA-LIKE PROTEIN PHOSPHATASE 1"/>
    <property type="match status" value="1"/>
</dbReference>
<evidence type="ECO:0000256" key="1">
    <source>
        <dbReference type="SAM" id="SignalP"/>
    </source>
</evidence>
<keyword evidence="4" id="KW-1185">Reference proteome</keyword>
<dbReference type="EMBL" id="LWBP01000024">
    <property type="protein sequence ID" value="OQP67608.1"/>
    <property type="molecule type" value="Genomic_DNA"/>
</dbReference>
<feature type="chain" id="PRO_5012167158" description="Thioredoxin domain-containing protein" evidence="1">
    <location>
        <begin position="22"/>
        <end position="862"/>
    </location>
</feature>
<dbReference type="GO" id="GO:0016787">
    <property type="term" value="F:hydrolase activity"/>
    <property type="evidence" value="ECO:0007669"/>
    <property type="project" value="InterPro"/>
</dbReference>
<dbReference type="STRING" id="550983.A4R26_12410"/>
<dbReference type="InterPro" id="IPR036249">
    <property type="entry name" value="Thioredoxin-like_sf"/>
</dbReference>
<feature type="signal peptide" evidence="1">
    <location>
        <begin position="1"/>
        <end position="21"/>
    </location>
</feature>
<keyword evidence="1" id="KW-0732">Signal</keyword>
<feature type="domain" description="Thioredoxin" evidence="2">
    <location>
        <begin position="351"/>
        <end position="501"/>
    </location>
</feature>
<dbReference type="Pfam" id="PF13905">
    <property type="entry name" value="Thioredoxin_8"/>
    <property type="match status" value="1"/>
</dbReference>
<accession>A0A1V9GAX3</accession>
<sequence>MKSRQTLFAVFFILFSQQAFSQLNTLIDSCSDAISNTKDIYIEVRKKSTTDDSAEIYYLSIDARSVSKEYTSLKSPKGTSGYSWRINSKTPVLVNTSRFFKHHKTWIAEPGDSLIIIEGDHGLSFTGAGADKYRLLYEIEIRKQQVPKPENINFYRTESVEDFLQTNAYLNSQLYSVLSLIETYKHQLSDFAFKKVKVSVISSIHEQRLDKFTGLIKLYQKGLIDVKTVSKIFDTCFYSENWRWVLNLPDYAPGWYAFIRAEVARKYNYNYSLDSLKSRELRKFLYYDQGKRTYKGLALDQFLLSLITDETMYEIGFTPQTEKLIKRYYVEQGNPEFKRFVKAYEVKARTLKGGSLAPEFSLVDINGEIFTKKKLKGKIAVIDFWFTGCKGCLQITPALEKLKRKFNSDSNIVFVSISIDKEKDQWLSSIKKQLYSTDGAINLYTGGLGGDHSVIETYNISAYPALFVLDGTGHIVENPLPDPRHPEGFESLSKLIEKQLTLLHDGPYVFFADKGYKVNVINGTQLSSTTQNGRGSLLYMQTNEYAQKLAFSLHPLNKFEPSVFPNPSKMFTLSDIEGNFDAFRKLLQANKIIDENYNWIFGDGHLVFAGDMFDRGQQVTECLWLIYSLEEKAKKAGGYVHFILGNHEIMNLNGKAKYVQDKYNNNAALMNLPYISLYGKDTELGRWLRTKNIIEKIGDHLFLHGGISKEILELNLSLKDINHLARSHYDKESLARKSKDVALRRLFDSKVSPFWYRLYYQKESVKYYPTDTLYKPSMQLVDLTLRKYGALSIITGHTIVADTISVHYQGRVFNTDTRHAEGHSEGLLIEGDEFFRTNQKGERVLLCTRRNTRLWSQRDITQ</sequence>
<organism evidence="3 4">
    <name type="scientific">Niastella populi</name>
    <dbReference type="NCBI Taxonomy" id="550983"/>
    <lineage>
        <taxon>Bacteria</taxon>
        <taxon>Pseudomonadati</taxon>
        <taxon>Bacteroidota</taxon>
        <taxon>Chitinophagia</taxon>
        <taxon>Chitinophagales</taxon>
        <taxon>Chitinophagaceae</taxon>
        <taxon>Niastella</taxon>
    </lineage>
</organism>
<proteinExistence type="predicted"/>
<dbReference type="CDD" id="cd02966">
    <property type="entry name" value="TlpA_like_family"/>
    <property type="match status" value="1"/>
</dbReference>
<dbReference type="OrthoDB" id="983020at2"/>
<reference evidence="4" key="1">
    <citation type="submission" date="2016-04" db="EMBL/GenBank/DDBJ databases">
        <authorList>
            <person name="Chen L."/>
            <person name="Zhuang W."/>
            <person name="Wang G."/>
        </authorList>
    </citation>
    <scope>NUCLEOTIDE SEQUENCE [LARGE SCALE GENOMIC DNA]</scope>
    <source>
        <strain evidence="4">208</strain>
    </source>
</reference>
<dbReference type="Gene3D" id="3.60.21.10">
    <property type="match status" value="1"/>
</dbReference>
<dbReference type="InterPro" id="IPR013766">
    <property type="entry name" value="Thioredoxin_domain"/>
</dbReference>
<dbReference type="SUPFAM" id="SSF56300">
    <property type="entry name" value="Metallo-dependent phosphatases"/>
    <property type="match status" value="1"/>
</dbReference>
<dbReference type="InterPro" id="IPR029052">
    <property type="entry name" value="Metallo-depent_PP-like"/>
</dbReference>
<evidence type="ECO:0000313" key="4">
    <source>
        <dbReference type="Proteomes" id="UP000192276"/>
    </source>
</evidence>
<dbReference type="SUPFAM" id="SSF52833">
    <property type="entry name" value="Thioredoxin-like"/>
    <property type="match status" value="1"/>
</dbReference>
<dbReference type="RefSeq" id="WP_081161716.1">
    <property type="nucleotide sequence ID" value="NZ_LWBP01000024.1"/>
</dbReference>
<dbReference type="AlphaFoldDB" id="A0A1V9GAX3"/>
<evidence type="ECO:0000259" key="2">
    <source>
        <dbReference type="PROSITE" id="PS51352"/>
    </source>
</evidence>
<comment type="caution">
    <text evidence="3">The sequence shown here is derived from an EMBL/GenBank/DDBJ whole genome shotgun (WGS) entry which is preliminary data.</text>
</comment>
<evidence type="ECO:0000313" key="3">
    <source>
        <dbReference type="EMBL" id="OQP67608.1"/>
    </source>
</evidence>
<protein>
    <recommendedName>
        <fullName evidence="2">Thioredoxin domain-containing protein</fullName>
    </recommendedName>
</protein>
<dbReference type="Pfam" id="PF00149">
    <property type="entry name" value="Metallophos"/>
    <property type="match status" value="1"/>
</dbReference>